<evidence type="ECO:0000313" key="2">
    <source>
        <dbReference type="EMBL" id="BBX67816.1"/>
    </source>
</evidence>
<gene>
    <name evidence="2" type="ORF">MPSYJ_12770</name>
</gene>
<dbReference type="Proteomes" id="UP000466514">
    <property type="component" value="Chromosome"/>
</dbReference>
<keyword evidence="3" id="KW-1185">Reference proteome</keyword>
<protein>
    <submittedName>
        <fullName evidence="2">Uncharacterized protein</fullName>
    </submittedName>
</protein>
<dbReference type="KEGG" id="mpsc:MPSYJ_12770"/>
<evidence type="ECO:0000313" key="3">
    <source>
        <dbReference type="Proteomes" id="UP000466514"/>
    </source>
</evidence>
<feature type="region of interest" description="Disordered" evidence="1">
    <location>
        <begin position="39"/>
        <end position="66"/>
    </location>
</feature>
<feature type="compositionally biased region" description="Basic and acidic residues" evidence="1">
    <location>
        <begin position="1"/>
        <end position="10"/>
    </location>
</feature>
<feature type="region of interest" description="Disordered" evidence="1">
    <location>
        <begin position="1"/>
        <end position="23"/>
    </location>
</feature>
<accession>A0A7I7M761</accession>
<dbReference type="AlphaFoldDB" id="A0A7I7M761"/>
<proteinExistence type="predicted"/>
<reference evidence="2 3" key="1">
    <citation type="journal article" date="2019" name="Emerg. Microbes Infect.">
        <title>Comprehensive subspecies identification of 175 nontuberculous mycobacteria species based on 7547 genomic profiles.</title>
        <authorList>
            <person name="Matsumoto Y."/>
            <person name="Kinjo T."/>
            <person name="Motooka D."/>
            <person name="Nabeya D."/>
            <person name="Jung N."/>
            <person name="Uechi K."/>
            <person name="Horii T."/>
            <person name="Iida T."/>
            <person name="Fujita J."/>
            <person name="Nakamura S."/>
        </authorList>
    </citation>
    <scope>NUCLEOTIDE SEQUENCE [LARGE SCALE GENOMIC DNA]</scope>
    <source>
        <strain evidence="2 3">JCM 13323</strain>
    </source>
</reference>
<name>A0A7I7M761_9MYCO</name>
<organism evidence="2 3">
    <name type="scientific">Mycolicibacterium psychrotolerans</name>
    <dbReference type="NCBI Taxonomy" id="216929"/>
    <lineage>
        <taxon>Bacteria</taxon>
        <taxon>Bacillati</taxon>
        <taxon>Actinomycetota</taxon>
        <taxon>Actinomycetes</taxon>
        <taxon>Mycobacteriales</taxon>
        <taxon>Mycobacteriaceae</taxon>
        <taxon>Mycolicibacterium</taxon>
    </lineage>
</organism>
<sequence length="150" mass="16277">MRRPQEEHADLGLVEDDRTEDMRDMRRAPAATEALRRTTTQHRTEKGVMTTINPKTNPPVPDGAEADVWTDHNTRDVYIKVGCVSVATLLQCPTVTVLAEQRRDGSLGCIDVLLDVAMGRSDAGLSSGQARELAGLLIAGADRADRLAGQ</sequence>
<dbReference type="EMBL" id="AP022574">
    <property type="protein sequence ID" value="BBX67816.1"/>
    <property type="molecule type" value="Genomic_DNA"/>
</dbReference>
<evidence type="ECO:0000256" key="1">
    <source>
        <dbReference type="SAM" id="MobiDB-lite"/>
    </source>
</evidence>